<dbReference type="PROSITE" id="PS50109">
    <property type="entry name" value="HIS_KIN"/>
    <property type="match status" value="1"/>
</dbReference>
<dbReference type="EMBL" id="LAZR01023989">
    <property type="protein sequence ID" value="KKL76617.1"/>
    <property type="molecule type" value="Genomic_DNA"/>
</dbReference>
<evidence type="ECO:0000313" key="9">
    <source>
        <dbReference type="EMBL" id="KKL76617.1"/>
    </source>
</evidence>
<dbReference type="InterPro" id="IPR003594">
    <property type="entry name" value="HATPase_dom"/>
</dbReference>
<evidence type="ECO:0000256" key="4">
    <source>
        <dbReference type="ARBA" id="ARBA00022679"/>
    </source>
</evidence>
<evidence type="ECO:0000259" key="7">
    <source>
        <dbReference type="PROSITE" id="PS50109"/>
    </source>
</evidence>
<dbReference type="Gene3D" id="3.40.50.2300">
    <property type="match status" value="1"/>
</dbReference>
<dbReference type="Gene3D" id="1.10.287.130">
    <property type="match status" value="1"/>
</dbReference>
<feature type="domain" description="Response regulatory" evidence="8">
    <location>
        <begin position="351"/>
        <end position="464"/>
    </location>
</feature>
<dbReference type="InterPro" id="IPR011006">
    <property type="entry name" value="CheY-like_superfamily"/>
</dbReference>
<dbReference type="Pfam" id="PF00512">
    <property type="entry name" value="HisKA"/>
    <property type="match status" value="1"/>
</dbReference>
<dbReference type="SUPFAM" id="SSF47384">
    <property type="entry name" value="Homodimeric domain of signal transducing histidine kinase"/>
    <property type="match status" value="1"/>
</dbReference>
<dbReference type="Pfam" id="PF00072">
    <property type="entry name" value="Response_reg"/>
    <property type="match status" value="1"/>
</dbReference>
<feature type="non-terminal residue" evidence="9">
    <location>
        <position position="1"/>
    </location>
</feature>
<feature type="region of interest" description="Disordered" evidence="6">
    <location>
        <begin position="1"/>
        <end position="37"/>
    </location>
</feature>
<dbReference type="InterPro" id="IPR036890">
    <property type="entry name" value="HATPase_C_sf"/>
</dbReference>
<dbReference type="SUPFAM" id="SSF52172">
    <property type="entry name" value="CheY-like"/>
    <property type="match status" value="1"/>
</dbReference>
<keyword evidence="5" id="KW-0418">Kinase</keyword>
<feature type="compositionally biased region" description="Basic and acidic residues" evidence="6">
    <location>
        <begin position="16"/>
        <end position="37"/>
    </location>
</feature>
<dbReference type="InterPro" id="IPR004358">
    <property type="entry name" value="Sig_transdc_His_kin-like_C"/>
</dbReference>
<dbReference type="Gene3D" id="3.30.565.10">
    <property type="entry name" value="Histidine kinase-like ATPase, C-terminal domain"/>
    <property type="match status" value="1"/>
</dbReference>
<dbReference type="CDD" id="cd16922">
    <property type="entry name" value="HATPase_EvgS-ArcB-TorS-like"/>
    <property type="match status" value="1"/>
</dbReference>
<dbReference type="CDD" id="cd00082">
    <property type="entry name" value="HisKA"/>
    <property type="match status" value="1"/>
</dbReference>
<dbReference type="GO" id="GO:0009927">
    <property type="term" value="F:histidine phosphotransfer kinase activity"/>
    <property type="evidence" value="ECO:0007669"/>
    <property type="project" value="TreeGrafter"/>
</dbReference>
<accession>A0A0F9HN95</accession>
<reference evidence="9" key="1">
    <citation type="journal article" date="2015" name="Nature">
        <title>Complex archaea that bridge the gap between prokaryotes and eukaryotes.</title>
        <authorList>
            <person name="Spang A."/>
            <person name="Saw J.H."/>
            <person name="Jorgensen S.L."/>
            <person name="Zaremba-Niedzwiedzka K."/>
            <person name="Martijn J."/>
            <person name="Lind A.E."/>
            <person name="van Eijk R."/>
            <person name="Schleper C."/>
            <person name="Guy L."/>
            <person name="Ettema T.J."/>
        </authorList>
    </citation>
    <scope>NUCLEOTIDE SEQUENCE</scope>
</reference>
<comment type="catalytic activity">
    <reaction evidence="1">
        <text>ATP + protein L-histidine = ADP + protein N-phospho-L-histidine.</text>
        <dbReference type="EC" id="2.7.13.3"/>
    </reaction>
</comment>
<evidence type="ECO:0000256" key="5">
    <source>
        <dbReference type="ARBA" id="ARBA00022777"/>
    </source>
</evidence>
<dbReference type="PANTHER" id="PTHR43047">
    <property type="entry name" value="TWO-COMPONENT HISTIDINE PROTEIN KINASE"/>
    <property type="match status" value="1"/>
</dbReference>
<dbReference type="SMART" id="SM00448">
    <property type="entry name" value="REC"/>
    <property type="match status" value="1"/>
</dbReference>
<dbReference type="InterPro" id="IPR001789">
    <property type="entry name" value="Sig_transdc_resp-reg_receiver"/>
</dbReference>
<dbReference type="PRINTS" id="PR00344">
    <property type="entry name" value="BCTRLSENSOR"/>
</dbReference>
<feature type="domain" description="Histidine kinase" evidence="7">
    <location>
        <begin position="73"/>
        <end position="305"/>
    </location>
</feature>
<proteinExistence type="predicted"/>
<dbReference type="SUPFAM" id="SSF55874">
    <property type="entry name" value="ATPase domain of HSP90 chaperone/DNA topoisomerase II/histidine kinase"/>
    <property type="match status" value="1"/>
</dbReference>
<sequence>TRALKDSEQRLQQQQEELRVTNEELEERTKTLEEQRDDIRGKNADLKKIQDDIEKKAKELEIASKYKSEFLANMSHELRTPLNSILVLSQLLSEDKTESLSDKHKDFAETIHTSGNDLLSLINEVLDLSKVEAGKMEIMIEEMDLEGFSDNIKGMFSRIASDRGLDLSISVAEGLPKNILTDPQRVWQIVKNLLSNAFKFTEKGGVELVIRRPRPDARLFRSGLEPAGAVAFDVSDTGVGIPEGKQAVIFEAFQQADGTTSRKYGGTGLGLSISRELAKLIGGEIQLKSEEGKGTTFTLYLPEKMETGNMGEIIEGGGEEQIEEKEEVASAMSPIEKIKDDRDNIKDSDKSILIIEDDPKFCKILSNLAHKRGFKCLFAEDGETGLHFADFYKPSAIILDVGLPGMDGWEVMDRLKDSPATRHLPVHFITAADKSLEALKKGAIGYITKPVDMDRMTEVFKRIEDMISRPVKPVSGVNPSTPIKALPKLRFLMHIFARFPTRHSLSF</sequence>
<dbReference type="Pfam" id="PF02518">
    <property type="entry name" value="HATPase_c"/>
    <property type="match status" value="1"/>
</dbReference>
<gene>
    <name evidence="9" type="ORF">LCGC14_2043080</name>
</gene>
<dbReference type="SMART" id="SM00388">
    <property type="entry name" value="HisKA"/>
    <property type="match status" value="1"/>
</dbReference>
<dbReference type="EC" id="2.7.13.3" evidence="2"/>
<dbReference type="SMART" id="SM00387">
    <property type="entry name" value="HATPase_c"/>
    <property type="match status" value="1"/>
</dbReference>
<comment type="caution">
    <text evidence="9">The sequence shown here is derived from an EMBL/GenBank/DDBJ whole genome shotgun (WGS) entry which is preliminary data.</text>
</comment>
<dbReference type="FunFam" id="3.30.565.10:FF:000010">
    <property type="entry name" value="Sensor histidine kinase RcsC"/>
    <property type="match status" value="1"/>
</dbReference>
<evidence type="ECO:0000256" key="6">
    <source>
        <dbReference type="SAM" id="MobiDB-lite"/>
    </source>
</evidence>
<evidence type="ECO:0000259" key="8">
    <source>
        <dbReference type="PROSITE" id="PS50110"/>
    </source>
</evidence>
<dbReference type="GO" id="GO:0005886">
    <property type="term" value="C:plasma membrane"/>
    <property type="evidence" value="ECO:0007669"/>
    <property type="project" value="TreeGrafter"/>
</dbReference>
<organism evidence="9">
    <name type="scientific">marine sediment metagenome</name>
    <dbReference type="NCBI Taxonomy" id="412755"/>
    <lineage>
        <taxon>unclassified sequences</taxon>
        <taxon>metagenomes</taxon>
        <taxon>ecological metagenomes</taxon>
    </lineage>
</organism>
<protein>
    <recommendedName>
        <fullName evidence="2">histidine kinase</fullName>
        <ecNumber evidence="2">2.7.13.3</ecNumber>
    </recommendedName>
</protein>
<dbReference type="GO" id="GO:0000155">
    <property type="term" value="F:phosphorelay sensor kinase activity"/>
    <property type="evidence" value="ECO:0007669"/>
    <property type="project" value="InterPro"/>
</dbReference>
<evidence type="ECO:0000256" key="1">
    <source>
        <dbReference type="ARBA" id="ARBA00000085"/>
    </source>
</evidence>
<keyword evidence="4" id="KW-0808">Transferase</keyword>
<dbReference type="AlphaFoldDB" id="A0A0F9HN95"/>
<keyword evidence="3" id="KW-0597">Phosphoprotein</keyword>
<dbReference type="InterPro" id="IPR005467">
    <property type="entry name" value="His_kinase_dom"/>
</dbReference>
<dbReference type="PANTHER" id="PTHR43047:SF72">
    <property type="entry name" value="OSMOSENSING HISTIDINE PROTEIN KINASE SLN1"/>
    <property type="match status" value="1"/>
</dbReference>
<dbReference type="InterPro" id="IPR003661">
    <property type="entry name" value="HisK_dim/P_dom"/>
</dbReference>
<name>A0A0F9HN95_9ZZZZ</name>
<dbReference type="InterPro" id="IPR036097">
    <property type="entry name" value="HisK_dim/P_sf"/>
</dbReference>
<evidence type="ECO:0000256" key="2">
    <source>
        <dbReference type="ARBA" id="ARBA00012438"/>
    </source>
</evidence>
<evidence type="ECO:0000256" key="3">
    <source>
        <dbReference type="ARBA" id="ARBA00022553"/>
    </source>
</evidence>
<dbReference type="PROSITE" id="PS50110">
    <property type="entry name" value="RESPONSE_REGULATORY"/>
    <property type="match status" value="1"/>
</dbReference>